<dbReference type="CDD" id="cd00657">
    <property type="entry name" value="Ferritin_like"/>
    <property type="match status" value="1"/>
</dbReference>
<accession>A0A318JLT5</accession>
<evidence type="ECO:0008006" key="3">
    <source>
        <dbReference type="Google" id="ProtNLM"/>
    </source>
</evidence>
<comment type="caution">
    <text evidence="1">The sequence shown here is derived from an EMBL/GenBank/DDBJ whole genome shotgun (WGS) entry which is preliminary data.</text>
</comment>
<name>A0A318JLT5_BURPY</name>
<dbReference type="EMBL" id="QJJY01000001">
    <property type="protein sequence ID" value="PXX41212.1"/>
    <property type="molecule type" value="Genomic_DNA"/>
</dbReference>
<dbReference type="SUPFAM" id="SSF47240">
    <property type="entry name" value="Ferritin-like"/>
    <property type="match status" value="1"/>
</dbReference>
<dbReference type="RefSeq" id="WP_143155738.1">
    <property type="nucleotide sequence ID" value="NZ_QJJY01000001.1"/>
</dbReference>
<organism evidence="1 2">
    <name type="scientific">Burkholderia pyrrocinia</name>
    <name type="common">Pseudomonas pyrrocinia</name>
    <dbReference type="NCBI Taxonomy" id="60550"/>
    <lineage>
        <taxon>Bacteria</taxon>
        <taxon>Pseudomonadati</taxon>
        <taxon>Pseudomonadota</taxon>
        <taxon>Betaproteobacteria</taxon>
        <taxon>Burkholderiales</taxon>
        <taxon>Burkholderiaceae</taxon>
        <taxon>Burkholderia</taxon>
        <taxon>Burkholderia cepacia complex</taxon>
    </lineage>
</organism>
<evidence type="ECO:0000313" key="1">
    <source>
        <dbReference type="EMBL" id="PXX41212.1"/>
    </source>
</evidence>
<dbReference type="GO" id="GO:0016491">
    <property type="term" value="F:oxidoreductase activity"/>
    <property type="evidence" value="ECO:0007669"/>
    <property type="project" value="InterPro"/>
</dbReference>
<proteinExistence type="predicted"/>
<dbReference type="InterPro" id="IPR009078">
    <property type="entry name" value="Ferritin-like_SF"/>
</dbReference>
<evidence type="ECO:0000313" key="2">
    <source>
        <dbReference type="Proteomes" id="UP000247755"/>
    </source>
</evidence>
<dbReference type="Gene3D" id="1.10.620.20">
    <property type="entry name" value="Ribonucleotide Reductase, subunit A"/>
    <property type="match status" value="1"/>
</dbReference>
<protein>
    <recommendedName>
        <fullName evidence="3">Ferritin-like domain-containing protein</fullName>
    </recommendedName>
</protein>
<sequence length="299" mass="33573">MRPTALPGDERLMKLFRNATEEQWVPGQTFEWNVEWDYANPLRMASLEYEISDGAFWSKVGDRGRESLSRDFQVWRLSQMLHAELAALDVCAKLTQLHTDVPAKLCCTLQAADEARHVQVFTRLLDEIGSAPFPITPSLGTLIDQVGRDNRISFLSLGMQILIEGVGIGAFRRISIATESAFVRTLFSYIMKDEARHFALGRLIVSEPERLNDEVGPAELDDFLDEALALLDEYLRPTEVLARFGCSADQAKQLIDGSSFGKQFRRTVFGQIGRPVLELDLDPRAKTRQRLEALAGLAS</sequence>
<dbReference type="InterPro" id="IPR012348">
    <property type="entry name" value="RNR-like"/>
</dbReference>
<dbReference type="Proteomes" id="UP000247755">
    <property type="component" value="Unassembled WGS sequence"/>
</dbReference>
<gene>
    <name evidence="1" type="ORF">NA66_1001822</name>
</gene>
<reference evidence="1 2" key="1">
    <citation type="submission" date="2018-05" db="EMBL/GenBank/DDBJ databases">
        <title>Comparative genomics of bacterial root endophytes of switchgrass collected from native prairies over two seasons.</title>
        <authorList>
            <person name="Tang Y."/>
        </authorList>
    </citation>
    <scope>NUCLEOTIDE SEQUENCE [LARGE SCALE GENOMIC DNA]</scope>
    <source>
        <strain evidence="1 2">NFIX32</strain>
    </source>
</reference>
<dbReference type="AlphaFoldDB" id="A0A318JLT5"/>